<name>A0ABN2ES06_9ACTN</name>
<accession>A0ABN2ES06</accession>
<dbReference type="EMBL" id="BAAAOS010000064">
    <property type="protein sequence ID" value="GAA1615896.1"/>
    <property type="molecule type" value="Genomic_DNA"/>
</dbReference>
<reference evidence="1 2" key="1">
    <citation type="journal article" date="2019" name="Int. J. Syst. Evol. Microbiol.">
        <title>The Global Catalogue of Microorganisms (GCM) 10K type strain sequencing project: providing services to taxonomists for standard genome sequencing and annotation.</title>
        <authorList>
            <consortium name="The Broad Institute Genomics Platform"/>
            <consortium name="The Broad Institute Genome Sequencing Center for Infectious Disease"/>
            <person name="Wu L."/>
            <person name="Ma J."/>
        </authorList>
    </citation>
    <scope>NUCLEOTIDE SEQUENCE [LARGE SCALE GENOMIC DNA]</scope>
    <source>
        <strain evidence="1 2">JCM 14969</strain>
    </source>
</reference>
<dbReference type="Proteomes" id="UP001500393">
    <property type="component" value="Unassembled WGS sequence"/>
</dbReference>
<protein>
    <submittedName>
        <fullName evidence="1">Uncharacterized protein</fullName>
    </submittedName>
</protein>
<proteinExistence type="predicted"/>
<keyword evidence="2" id="KW-1185">Reference proteome</keyword>
<gene>
    <name evidence="1" type="ORF">GCM10009789_82450</name>
</gene>
<comment type="caution">
    <text evidence="1">The sequence shown here is derived from an EMBL/GenBank/DDBJ whole genome shotgun (WGS) entry which is preliminary data.</text>
</comment>
<organism evidence="1 2">
    <name type="scientific">Kribbella sancticallisti</name>
    <dbReference type="NCBI Taxonomy" id="460087"/>
    <lineage>
        <taxon>Bacteria</taxon>
        <taxon>Bacillati</taxon>
        <taxon>Actinomycetota</taxon>
        <taxon>Actinomycetes</taxon>
        <taxon>Propionibacteriales</taxon>
        <taxon>Kribbellaceae</taxon>
        <taxon>Kribbella</taxon>
    </lineage>
</organism>
<evidence type="ECO:0000313" key="2">
    <source>
        <dbReference type="Proteomes" id="UP001500393"/>
    </source>
</evidence>
<sequence>MHAATVAEHGKLADLQVIGAAEELVAGARMVCLLNLQVTVKQRQTAARDQLSKAREAGDSDKIAAARRHCEAARAESDRASDEAIEEMFQITCAGTDRLDLIVDQSGRWQDAADAEFEAQLRAGQ</sequence>
<evidence type="ECO:0000313" key="1">
    <source>
        <dbReference type="EMBL" id="GAA1615896.1"/>
    </source>
</evidence>